<feature type="transmembrane region" description="Helical" evidence="7">
    <location>
        <begin position="155"/>
        <end position="176"/>
    </location>
</feature>
<evidence type="ECO:0000256" key="4">
    <source>
        <dbReference type="ARBA" id="ARBA00022847"/>
    </source>
</evidence>
<feature type="transmembrane region" description="Helical" evidence="7">
    <location>
        <begin position="196"/>
        <end position="215"/>
    </location>
</feature>
<evidence type="ECO:0000313" key="8">
    <source>
        <dbReference type="EMBL" id="SCB50328.1"/>
    </source>
</evidence>
<feature type="transmembrane region" description="Helical" evidence="7">
    <location>
        <begin position="252"/>
        <end position="273"/>
    </location>
</feature>
<evidence type="ECO:0000313" key="9">
    <source>
        <dbReference type="Proteomes" id="UP000199435"/>
    </source>
</evidence>
<feature type="transmembrane region" description="Helical" evidence="7">
    <location>
        <begin position="406"/>
        <end position="431"/>
    </location>
</feature>
<dbReference type="GO" id="GO:0034755">
    <property type="term" value="P:iron ion transmembrane transport"/>
    <property type="evidence" value="ECO:0007669"/>
    <property type="project" value="TreeGrafter"/>
</dbReference>
<dbReference type="Pfam" id="PF01566">
    <property type="entry name" value="Nramp"/>
    <property type="match status" value="1"/>
</dbReference>
<feature type="transmembrane region" description="Helical" evidence="7">
    <location>
        <begin position="125"/>
        <end position="148"/>
    </location>
</feature>
<dbReference type="GO" id="GO:0015293">
    <property type="term" value="F:symporter activity"/>
    <property type="evidence" value="ECO:0007669"/>
    <property type="project" value="UniProtKB-KW"/>
</dbReference>
<comment type="subcellular location">
    <subcellularLocation>
        <location evidence="1">Membrane</location>
        <topology evidence="1">Multi-pass membrane protein</topology>
    </subcellularLocation>
</comment>
<feature type="transmembrane region" description="Helical" evidence="7">
    <location>
        <begin position="94"/>
        <end position="113"/>
    </location>
</feature>
<sequence length="432" mass="45813">MVQSTAQHKATLTNSPLRRLLKILGPGFITGASDDDPSGIGAYSQAGAQLGYSIGWTMLLTYPLMSAIQEVCARIGRTTGRGIAGNVCRHYPAWLLYLIVGLLFIANAINIGADLSAMADALKLLIGGPTALYVIGFGTVCAAASLLFDYSRYVAVLKWITLSLFAYVAALFAVNISWPEAIAGILVPKIVWDAPFFTTAVAILGTTISPYLFFWQASEEAEDERIDRSEHPLVLAPREAPAALRRIRADTLTGMAFSNIIAIAIIATTAATLNKAGVTNIESSAQAADALRPIAGNFAFVVFAIGILGTGLLAVPVLAGSAAYAIAEAWRWPVGLARKPKHAKAFYATLIIACVLGMGILFTPVNPIQALYWSAVINGVVAVPVMTVAMLMTAKSQIMGEFIITGWLRWLGWTSTIAMAACVVGMIVTSIT</sequence>
<dbReference type="Proteomes" id="UP000199435">
    <property type="component" value="Unassembled WGS sequence"/>
</dbReference>
<name>A0A1C3XDL0_9HYPH</name>
<evidence type="ECO:0000256" key="7">
    <source>
        <dbReference type="SAM" id="Phobius"/>
    </source>
</evidence>
<protein>
    <submittedName>
        <fullName evidence="8">NRAMP (Natural resistance-associated macrophage protein) metal ion transporters</fullName>
    </submittedName>
</protein>
<gene>
    <name evidence="8" type="ORF">GA0061102_10873</name>
</gene>
<accession>A0A1C3XDL0</accession>
<proteinExistence type="predicted"/>
<evidence type="ECO:0000256" key="1">
    <source>
        <dbReference type="ARBA" id="ARBA00004141"/>
    </source>
</evidence>
<feature type="transmembrane region" description="Helical" evidence="7">
    <location>
        <begin position="371"/>
        <end position="394"/>
    </location>
</feature>
<dbReference type="InterPro" id="IPR001046">
    <property type="entry name" value="NRAMP_fam"/>
</dbReference>
<evidence type="ECO:0000256" key="3">
    <source>
        <dbReference type="ARBA" id="ARBA00022692"/>
    </source>
</evidence>
<dbReference type="STRING" id="411945.GA0061102_10873"/>
<keyword evidence="4" id="KW-0769">Symport</keyword>
<feature type="transmembrane region" description="Helical" evidence="7">
    <location>
        <begin position="345"/>
        <end position="365"/>
    </location>
</feature>
<dbReference type="PANTHER" id="PTHR11706:SF33">
    <property type="entry name" value="NATURAL RESISTANCE-ASSOCIATED MACROPHAGE PROTEIN 2"/>
    <property type="match status" value="1"/>
</dbReference>
<dbReference type="GO" id="GO:0005886">
    <property type="term" value="C:plasma membrane"/>
    <property type="evidence" value="ECO:0007669"/>
    <property type="project" value="TreeGrafter"/>
</dbReference>
<organism evidence="8 9">
    <name type="scientific">Rhizobium miluonense</name>
    <dbReference type="NCBI Taxonomy" id="411945"/>
    <lineage>
        <taxon>Bacteria</taxon>
        <taxon>Pseudomonadati</taxon>
        <taxon>Pseudomonadota</taxon>
        <taxon>Alphaproteobacteria</taxon>
        <taxon>Hyphomicrobiales</taxon>
        <taxon>Rhizobiaceae</taxon>
        <taxon>Rhizobium/Agrobacterium group</taxon>
        <taxon>Rhizobium</taxon>
    </lineage>
</organism>
<evidence type="ECO:0000256" key="5">
    <source>
        <dbReference type="ARBA" id="ARBA00022989"/>
    </source>
</evidence>
<dbReference type="GO" id="GO:0015086">
    <property type="term" value="F:cadmium ion transmembrane transporter activity"/>
    <property type="evidence" value="ECO:0007669"/>
    <property type="project" value="TreeGrafter"/>
</dbReference>
<dbReference type="RefSeq" id="WP_092856760.1">
    <property type="nucleotide sequence ID" value="NZ_FMAH01000087.1"/>
</dbReference>
<feature type="transmembrane region" description="Helical" evidence="7">
    <location>
        <begin position="298"/>
        <end position="324"/>
    </location>
</feature>
<dbReference type="GO" id="GO:0005384">
    <property type="term" value="F:manganese ion transmembrane transporter activity"/>
    <property type="evidence" value="ECO:0007669"/>
    <property type="project" value="TreeGrafter"/>
</dbReference>
<evidence type="ECO:0000256" key="2">
    <source>
        <dbReference type="ARBA" id="ARBA00022448"/>
    </source>
</evidence>
<keyword evidence="3 7" id="KW-0812">Transmembrane</keyword>
<keyword evidence="9" id="KW-1185">Reference proteome</keyword>
<keyword evidence="2" id="KW-0813">Transport</keyword>
<dbReference type="EMBL" id="FMAH01000087">
    <property type="protein sequence ID" value="SCB50328.1"/>
    <property type="molecule type" value="Genomic_DNA"/>
</dbReference>
<evidence type="ECO:0000256" key="6">
    <source>
        <dbReference type="ARBA" id="ARBA00023136"/>
    </source>
</evidence>
<dbReference type="PANTHER" id="PTHR11706">
    <property type="entry name" value="SOLUTE CARRIER PROTEIN FAMILY 11 MEMBER"/>
    <property type="match status" value="1"/>
</dbReference>
<keyword evidence="6 7" id="KW-0472">Membrane</keyword>
<keyword evidence="5 7" id="KW-1133">Transmembrane helix</keyword>
<dbReference type="OrthoDB" id="9787548at2"/>
<reference evidence="9" key="1">
    <citation type="submission" date="2016-08" db="EMBL/GenBank/DDBJ databases">
        <authorList>
            <person name="Varghese N."/>
            <person name="Submissions Spin"/>
        </authorList>
    </citation>
    <scope>NUCLEOTIDE SEQUENCE [LARGE SCALE GENOMIC DNA]</scope>
    <source>
        <strain evidence="9">HAMBI 2971</strain>
    </source>
</reference>
<dbReference type="AlphaFoldDB" id="A0A1C3XDL0"/>